<evidence type="ECO:0000313" key="3">
    <source>
        <dbReference type="Proteomes" id="UP001500724"/>
    </source>
</evidence>
<protein>
    <recommendedName>
        <fullName evidence="4">ATP-binding protein</fullName>
    </recommendedName>
</protein>
<dbReference type="Gene3D" id="3.30.565.10">
    <property type="entry name" value="Histidine kinase-like ATPase, C-terminal domain"/>
    <property type="match status" value="1"/>
</dbReference>
<feature type="region of interest" description="Disordered" evidence="1">
    <location>
        <begin position="130"/>
        <end position="153"/>
    </location>
</feature>
<name>A0ABN1HH57_9ACTN</name>
<dbReference type="EMBL" id="BAAAGU010000023">
    <property type="protein sequence ID" value="GAA0647220.1"/>
    <property type="molecule type" value="Genomic_DNA"/>
</dbReference>
<dbReference type="InterPro" id="IPR036890">
    <property type="entry name" value="HATPase_C_sf"/>
</dbReference>
<dbReference type="RefSeq" id="WP_344000595.1">
    <property type="nucleotide sequence ID" value="NZ_BAAAGU010000023.1"/>
</dbReference>
<organism evidence="2 3">
    <name type="scientific">Streptomyces thermocarboxydovorans</name>
    <dbReference type="NCBI Taxonomy" id="59298"/>
    <lineage>
        <taxon>Bacteria</taxon>
        <taxon>Bacillati</taxon>
        <taxon>Actinomycetota</taxon>
        <taxon>Actinomycetes</taxon>
        <taxon>Kitasatosporales</taxon>
        <taxon>Streptomycetaceae</taxon>
        <taxon>Streptomyces</taxon>
    </lineage>
</organism>
<evidence type="ECO:0000256" key="1">
    <source>
        <dbReference type="SAM" id="MobiDB-lite"/>
    </source>
</evidence>
<dbReference type="Proteomes" id="UP001500724">
    <property type="component" value="Unassembled WGS sequence"/>
</dbReference>
<sequence>MASIFLCGYIPVKECTTPGDYERDPCRGNTVYDHDQSVSTIQMGSQIWPTRIRPPVEHHVVHLDDPAVGVEVADADTRPPTARTVTVDSTEGRGLGIVSVLAVRWGWCPRRHGIGKAVWAEVQLPAASTDELTPEFPGAPTSDAQAAGLTPDA</sequence>
<comment type="caution">
    <text evidence="2">The sequence shown here is derived from an EMBL/GenBank/DDBJ whole genome shotgun (WGS) entry which is preliminary data.</text>
</comment>
<proteinExistence type="predicted"/>
<keyword evidence="3" id="KW-1185">Reference proteome</keyword>
<reference evidence="2 3" key="1">
    <citation type="journal article" date="2019" name="Int. J. Syst. Evol. Microbiol.">
        <title>The Global Catalogue of Microorganisms (GCM) 10K type strain sequencing project: providing services to taxonomists for standard genome sequencing and annotation.</title>
        <authorList>
            <consortium name="The Broad Institute Genomics Platform"/>
            <consortium name="The Broad Institute Genome Sequencing Center for Infectious Disease"/>
            <person name="Wu L."/>
            <person name="Ma J."/>
        </authorList>
    </citation>
    <scope>NUCLEOTIDE SEQUENCE [LARGE SCALE GENOMIC DNA]</scope>
    <source>
        <strain evidence="2 3">JCM 10367</strain>
    </source>
</reference>
<gene>
    <name evidence="2" type="ORF">GCM10009535_26240</name>
</gene>
<evidence type="ECO:0008006" key="4">
    <source>
        <dbReference type="Google" id="ProtNLM"/>
    </source>
</evidence>
<accession>A0ABN1HH57</accession>
<evidence type="ECO:0000313" key="2">
    <source>
        <dbReference type="EMBL" id="GAA0647220.1"/>
    </source>
</evidence>